<evidence type="ECO:0000259" key="2">
    <source>
        <dbReference type="Pfam" id="PF02037"/>
    </source>
</evidence>
<evidence type="ECO:0000256" key="1">
    <source>
        <dbReference type="SAM" id="MobiDB-lite"/>
    </source>
</evidence>
<organism evidence="3 4">
    <name type="scientific">Symbiodinium necroappetens</name>
    <dbReference type="NCBI Taxonomy" id="1628268"/>
    <lineage>
        <taxon>Eukaryota</taxon>
        <taxon>Sar</taxon>
        <taxon>Alveolata</taxon>
        <taxon>Dinophyceae</taxon>
        <taxon>Suessiales</taxon>
        <taxon>Symbiodiniaceae</taxon>
        <taxon>Symbiodinium</taxon>
    </lineage>
</organism>
<keyword evidence="4" id="KW-1185">Reference proteome</keyword>
<dbReference type="Pfam" id="PF02037">
    <property type="entry name" value="SAP"/>
    <property type="match status" value="1"/>
</dbReference>
<gene>
    <name evidence="3" type="primary">dnajc27</name>
    <name evidence="3" type="ORF">SNEC2469_LOCUS19925</name>
</gene>
<feature type="non-terminal residue" evidence="3">
    <location>
        <position position="215"/>
    </location>
</feature>
<sequence length="215" mass="24005">MDAVHAERSKLVQRQKQQRQELEKKIKKLKGAMKEAAQKELDELEQQHEAELTSFDANKGVAEGPSKEVMAEGDSSSIMQDAKKFRERNWSGLSKKELEEECVARGLGKKGSKEDLVQKLIIFQQELASKLASEEAKASTASKGYAAAAPAAAKAGKDDDDEDDEEAEEDEDDDEDDDDDEDEADEVDAEEMERQGKREKAIQKALRFLLTEKCP</sequence>
<name>A0A812WLE3_9DINO</name>
<protein>
    <submittedName>
        <fullName evidence="3">Dnajc27 protein</fullName>
    </submittedName>
</protein>
<feature type="region of interest" description="Disordered" evidence="1">
    <location>
        <begin position="1"/>
        <end position="22"/>
    </location>
</feature>
<dbReference type="InterPro" id="IPR003034">
    <property type="entry name" value="SAP_dom"/>
</dbReference>
<feature type="compositionally biased region" description="Basic and acidic residues" evidence="1">
    <location>
        <begin position="1"/>
        <end position="10"/>
    </location>
</feature>
<dbReference type="InterPro" id="IPR036361">
    <property type="entry name" value="SAP_dom_sf"/>
</dbReference>
<dbReference type="AlphaFoldDB" id="A0A812WLE3"/>
<feature type="compositionally biased region" description="Acidic residues" evidence="1">
    <location>
        <begin position="158"/>
        <end position="191"/>
    </location>
</feature>
<feature type="region of interest" description="Disordered" evidence="1">
    <location>
        <begin position="131"/>
        <end position="199"/>
    </location>
</feature>
<evidence type="ECO:0000313" key="4">
    <source>
        <dbReference type="Proteomes" id="UP000601435"/>
    </source>
</evidence>
<feature type="region of interest" description="Disordered" evidence="1">
    <location>
        <begin position="52"/>
        <end position="82"/>
    </location>
</feature>
<dbReference type="Gene3D" id="1.10.720.30">
    <property type="entry name" value="SAP domain"/>
    <property type="match status" value="1"/>
</dbReference>
<accession>A0A812WLE3</accession>
<feature type="domain" description="SAP" evidence="2">
    <location>
        <begin position="91"/>
        <end position="121"/>
    </location>
</feature>
<dbReference type="EMBL" id="CAJNJA010034376">
    <property type="protein sequence ID" value="CAE7691852.1"/>
    <property type="molecule type" value="Genomic_DNA"/>
</dbReference>
<dbReference type="Proteomes" id="UP000601435">
    <property type="component" value="Unassembled WGS sequence"/>
</dbReference>
<evidence type="ECO:0000313" key="3">
    <source>
        <dbReference type="EMBL" id="CAE7691852.1"/>
    </source>
</evidence>
<reference evidence="3" key="1">
    <citation type="submission" date="2021-02" db="EMBL/GenBank/DDBJ databases">
        <authorList>
            <person name="Dougan E. K."/>
            <person name="Rhodes N."/>
            <person name="Thang M."/>
            <person name="Chan C."/>
        </authorList>
    </citation>
    <scope>NUCLEOTIDE SEQUENCE</scope>
</reference>
<feature type="compositionally biased region" description="Low complexity" evidence="1">
    <location>
        <begin position="138"/>
        <end position="154"/>
    </location>
</feature>
<dbReference type="OrthoDB" id="449331at2759"/>
<proteinExistence type="predicted"/>
<comment type="caution">
    <text evidence="3">The sequence shown here is derived from an EMBL/GenBank/DDBJ whole genome shotgun (WGS) entry which is preliminary data.</text>
</comment>